<accession>A0A423K3K8</accession>
<dbReference type="Pfam" id="PF06250">
    <property type="entry name" value="YhcG_C"/>
    <property type="match status" value="1"/>
</dbReference>
<dbReference type="Proteomes" id="UP000285349">
    <property type="component" value="Unassembled WGS sequence"/>
</dbReference>
<dbReference type="InterPro" id="IPR041527">
    <property type="entry name" value="YhcG_N"/>
</dbReference>
<comment type="caution">
    <text evidence="3">The sequence shown here is derived from an EMBL/GenBank/DDBJ whole genome shotgun (WGS) entry which is preliminary data.</text>
</comment>
<dbReference type="AlphaFoldDB" id="A0A423K3K8"/>
<dbReference type="PANTHER" id="PTHR30547:SF5">
    <property type="entry name" value="NUCLEASE YHCG-RELATED"/>
    <property type="match status" value="1"/>
</dbReference>
<gene>
    <name evidence="3" type="ORF">BK666_12920</name>
</gene>
<dbReference type="EMBL" id="MOBQ01000016">
    <property type="protein sequence ID" value="RON46048.1"/>
    <property type="molecule type" value="Genomic_DNA"/>
</dbReference>
<evidence type="ECO:0000259" key="2">
    <source>
        <dbReference type="Pfam" id="PF17761"/>
    </source>
</evidence>
<dbReference type="Pfam" id="PF17761">
    <property type="entry name" value="DUF1016_N"/>
    <property type="match status" value="1"/>
</dbReference>
<evidence type="ECO:0000313" key="4">
    <source>
        <dbReference type="Proteomes" id="UP000285349"/>
    </source>
</evidence>
<dbReference type="RefSeq" id="WP_123509989.1">
    <property type="nucleotide sequence ID" value="NZ_MOBQ01000016.1"/>
</dbReference>
<organism evidence="3 4">
    <name type="scientific">Pseudomonas frederiksbergensis</name>
    <dbReference type="NCBI Taxonomy" id="104087"/>
    <lineage>
        <taxon>Bacteria</taxon>
        <taxon>Pseudomonadati</taxon>
        <taxon>Pseudomonadota</taxon>
        <taxon>Gammaproteobacteria</taxon>
        <taxon>Pseudomonadales</taxon>
        <taxon>Pseudomonadaceae</taxon>
        <taxon>Pseudomonas</taxon>
    </lineage>
</organism>
<proteinExistence type="predicted"/>
<sequence length="340" mass="38951">MTAPDAPRNTTDDRFNEVLALIQSAKQQAIQAVNTQLIELYWQVGAYISRKLERAEWGDSVVSQLAEHLAQTQPGLRGFTRSNLFRMCQFYETYQAEEKVAPLVRQLSWSHNLIIFSQSKRPEEREFYVRMAIQERWSKRELERQFKAALFERSVTQPVKVSAALRQTHPSALEIFRDAYMVEFLDLPGGHAETDLHQGLLGRLKEFLIELGRDFCFVGSQYPLQVGGRDFALDLLFFHRGLNCLVAIELKVGRFEPEYLGKLNFYLEALDRGERKPHENPAIGVLLCASKEDEVVEYALNRSLSPALIAEYQVQLPDKQLLQAKLHEFYALNVAEGGEG</sequence>
<dbReference type="OrthoDB" id="9801263at2"/>
<reference evidence="3 4" key="1">
    <citation type="submission" date="2016-10" db="EMBL/GenBank/DDBJ databases">
        <title>Comparative genome analysis of multiple Pseudomonas spp. focuses on biocontrol and plant growth promoting traits.</title>
        <authorList>
            <person name="Tao X.-Y."/>
            <person name="Taylor C.G."/>
        </authorList>
    </citation>
    <scope>NUCLEOTIDE SEQUENCE [LARGE SCALE GENOMIC DNA]</scope>
    <source>
        <strain evidence="3 4">37A10</strain>
    </source>
</reference>
<dbReference type="PANTHER" id="PTHR30547">
    <property type="entry name" value="UNCHARACTERIZED PROTEIN YHCG-RELATED"/>
    <property type="match status" value="1"/>
</dbReference>
<evidence type="ECO:0000313" key="3">
    <source>
        <dbReference type="EMBL" id="RON46048.1"/>
    </source>
</evidence>
<dbReference type="Gene3D" id="3.40.1350.10">
    <property type="match status" value="1"/>
</dbReference>
<dbReference type="InterPro" id="IPR011856">
    <property type="entry name" value="tRNA_endonuc-like_dom_sf"/>
</dbReference>
<feature type="domain" description="YhcG N-terminal" evidence="2">
    <location>
        <begin position="18"/>
        <end position="153"/>
    </location>
</feature>
<dbReference type="InterPro" id="IPR053148">
    <property type="entry name" value="PD-DEXK-like_domain"/>
</dbReference>
<dbReference type="InterPro" id="IPR009362">
    <property type="entry name" value="YhcG_C"/>
</dbReference>
<dbReference type="GO" id="GO:0003676">
    <property type="term" value="F:nucleic acid binding"/>
    <property type="evidence" value="ECO:0007669"/>
    <property type="project" value="InterPro"/>
</dbReference>
<name>A0A423K3K8_9PSED</name>
<feature type="domain" description="YhcG PDDEXK nuclease" evidence="1">
    <location>
        <begin position="174"/>
        <end position="326"/>
    </location>
</feature>
<evidence type="ECO:0000259" key="1">
    <source>
        <dbReference type="Pfam" id="PF06250"/>
    </source>
</evidence>
<protein>
    <recommendedName>
        <fullName evidence="5">DUF1016 domain-containing protein</fullName>
    </recommendedName>
</protein>
<evidence type="ECO:0008006" key="5">
    <source>
        <dbReference type="Google" id="ProtNLM"/>
    </source>
</evidence>